<feature type="domain" description="Small ribosomal subunit protein mS35 mitochondrial conserved" evidence="1">
    <location>
        <begin position="157"/>
        <end position="225"/>
    </location>
</feature>
<protein>
    <recommendedName>
        <fullName evidence="1">Small ribosomal subunit protein mS35 mitochondrial conserved domain-containing protein</fullName>
    </recommendedName>
</protein>
<name>A0ABQ9FEH9_TEGGR</name>
<dbReference type="InterPro" id="IPR039848">
    <property type="entry name" value="Ribosomal_mS35_mt"/>
</dbReference>
<evidence type="ECO:0000313" key="2">
    <source>
        <dbReference type="EMBL" id="KAJ8315694.1"/>
    </source>
</evidence>
<dbReference type="EMBL" id="JARBDR010000337">
    <property type="protein sequence ID" value="KAJ8315694.1"/>
    <property type="molecule type" value="Genomic_DNA"/>
</dbReference>
<proteinExistence type="predicted"/>
<dbReference type="Pfam" id="PF10213">
    <property type="entry name" value="MRP-S28"/>
    <property type="match status" value="1"/>
</dbReference>
<comment type="caution">
    <text evidence="2">The sequence shown here is derived from an EMBL/GenBank/DDBJ whole genome shotgun (WGS) entry which is preliminary data.</text>
</comment>
<dbReference type="PANTHER" id="PTHR13490">
    <property type="entry name" value="MITOCHONDRIAL 28S RIBOSOMAL PROTEIN S28"/>
    <property type="match status" value="1"/>
</dbReference>
<dbReference type="InterPro" id="IPR019349">
    <property type="entry name" value="Ribosomal_mS35_mit"/>
</dbReference>
<dbReference type="PANTHER" id="PTHR13490:SF0">
    <property type="entry name" value="SMALL RIBOSOMAL SUBUNIT PROTEIN MS35"/>
    <property type="match status" value="1"/>
</dbReference>
<organism evidence="2 3">
    <name type="scientific">Tegillarca granosa</name>
    <name type="common">Malaysian cockle</name>
    <name type="synonym">Anadara granosa</name>
    <dbReference type="NCBI Taxonomy" id="220873"/>
    <lineage>
        <taxon>Eukaryota</taxon>
        <taxon>Metazoa</taxon>
        <taxon>Spiralia</taxon>
        <taxon>Lophotrochozoa</taxon>
        <taxon>Mollusca</taxon>
        <taxon>Bivalvia</taxon>
        <taxon>Autobranchia</taxon>
        <taxon>Pteriomorphia</taxon>
        <taxon>Arcoida</taxon>
        <taxon>Arcoidea</taxon>
        <taxon>Arcidae</taxon>
        <taxon>Tegillarca</taxon>
    </lineage>
</organism>
<sequence length="330" mass="38781">MRYSLVYRMKLLHALQDFTVTIERRMKTARKSKMEHLGRFEKISMTTPDWTNVWPAAQSFKHSVVPLPVRQGYVKGLNENQGYPPGKYNNLELMKIPNFLHLTPVHIKNHCKNIKKFCTEFPEKLMYAKESHLKTLFPLEVIESDYCFAGPSLRDGRARKITVKVNMSSLKLDDHAKDKMIRLLGHRYDKKFDEFTITTDSCPTKKQNYDYAMYLLTVLYHESQITEPWEEDKTVNDMFQYFWNINKSKQNESDVSNRLKYLPEDTSEEKLLKVKQVEKYKDSIENLMNNGETLDNLDQYKQSVLELLNLRKTSPQNTDVAKGDNLDVTT</sequence>
<gene>
    <name evidence="2" type="ORF">KUTeg_007844</name>
</gene>
<evidence type="ECO:0000259" key="1">
    <source>
        <dbReference type="Pfam" id="PF10213"/>
    </source>
</evidence>
<dbReference type="Proteomes" id="UP001217089">
    <property type="component" value="Unassembled WGS sequence"/>
</dbReference>
<keyword evidence="3" id="KW-1185">Reference proteome</keyword>
<accession>A0ABQ9FEH9</accession>
<evidence type="ECO:0000313" key="3">
    <source>
        <dbReference type="Proteomes" id="UP001217089"/>
    </source>
</evidence>
<reference evidence="2 3" key="1">
    <citation type="submission" date="2022-12" db="EMBL/GenBank/DDBJ databases">
        <title>Chromosome-level genome of Tegillarca granosa.</title>
        <authorList>
            <person name="Kim J."/>
        </authorList>
    </citation>
    <scope>NUCLEOTIDE SEQUENCE [LARGE SCALE GENOMIC DNA]</scope>
    <source>
        <strain evidence="2">Teg-2019</strain>
        <tissue evidence="2">Adductor muscle</tissue>
    </source>
</reference>